<dbReference type="KEGG" id="hdf:AArcSl_1363"/>
<reference evidence="9" key="1">
    <citation type="submission" date="2017-11" db="EMBL/GenBank/DDBJ databases">
        <title>Phenotypic and genomic properties of facultatively anaerobic sulfur-reducing natronoarchaea from hypersaline soda lakes.</title>
        <authorList>
            <person name="Sorokin D.Y."/>
            <person name="Kublanov I.V."/>
            <person name="Roman P."/>
            <person name="Sinninghe Damste J.S."/>
            <person name="Golyshin P.N."/>
            <person name="Rojo D."/>
            <person name="Ciordia S."/>
            <person name="Mena M.D.C."/>
            <person name="Ferrer M."/>
            <person name="Messina E."/>
            <person name="Smedile F."/>
            <person name="La Spada G."/>
            <person name="La Cono V."/>
            <person name="Yakimov M.M."/>
        </authorList>
    </citation>
    <scope>NUCLEOTIDE SEQUENCE [LARGE SCALE GENOMIC DNA]</scope>
    <source>
        <strain evidence="9">AArc-Sl</strain>
    </source>
</reference>
<dbReference type="EMBL" id="CP025066">
    <property type="protein sequence ID" value="AUX08994.1"/>
    <property type="molecule type" value="Genomic_DNA"/>
</dbReference>
<dbReference type="Pfam" id="PF01899">
    <property type="entry name" value="MNHE"/>
    <property type="match status" value="1"/>
</dbReference>
<evidence type="ECO:0000256" key="6">
    <source>
        <dbReference type="SAM" id="MobiDB-lite"/>
    </source>
</evidence>
<dbReference type="PANTHER" id="PTHR34584:SF1">
    <property type="entry name" value="NA(+)_H(+) ANTIPORTER SUBUNIT E1"/>
    <property type="match status" value="1"/>
</dbReference>
<evidence type="ECO:0000313" key="8">
    <source>
        <dbReference type="EMBL" id="AUX08994.1"/>
    </source>
</evidence>
<dbReference type="GO" id="GO:0008324">
    <property type="term" value="F:monoatomic cation transmembrane transporter activity"/>
    <property type="evidence" value="ECO:0007669"/>
    <property type="project" value="InterPro"/>
</dbReference>
<proteinExistence type="predicted"/>
<evidence type="ECO:0000256" key="7">
    <source>
        <dbReference type="SAM" id="Phobius"/>
    </source>
</evidence>
<dbReference type="NCBIfam" id="NF009295">
    <property type="entry name" value="PRK12652.1"/>
    <property type="match status" value="1"/>
</dbReference>
<evidence type="ECO:0000313" key="9">
    <source>
        <dbReference type="Proteomes" id="UP000263012"/>
    </source>
</evidence>
<keyword evidence="2" id="KW-1003">Cell membrane</keyword>
<dbReference type="InterPro" id="IPR002758">
    <property type="entry name" value="Cation_antiport_E"/>
</dbReference>
<dbReference type="OrthoDB" id="85180at2157"/>
<accession>A0A343TIS2</accession>
<keyword evidence="9" id="KW-1185">Reference proteome</keyword>
<protein>
    <submittedName>
        <fullName evidence="8">Multicomponent Na+:H+ antiporter subunit E</fullName>
    </submittedName>
</protein>
<comment type="subcellular location">
    <subcellularLocation>
        <location evidence="1">Cell membrane</location>
        <topology evidence="1">Multi-pass membrane protein</topology>
    </subcellularLocation>
</comment>
<keyword evidence="4 7" id="KW-1133">Transmembrane helix</keyword>
<dbReference type="Proteomes" id="UP000263012">
    <property type="component" value="Chromosome"/>
</dbReference>
<keyword evidence="5 7" id="KW-0472">Membrane</keyword>
<evidence type="ECO:0000256" key="3">
    <source>
        <dbReference type="ARBA" id="ARBA00022692"/>
    </source>
</evidence>
<feature type="transmembrane region" description="Helical" evidence="7">
    <location>
        <begin position="230"/>
        <end position="256"/>
    </location>
</feature>
<feature type="compositionally biased region" description="Basic and acidic residues" evidence="6">
    <location>
        <begin position="366"/>
        <end position="385"/>
    </location>
</feature>
<evidence type="ECO:0000256" key="4">
    <source>
        <dbReference type="ARBA" id="ARBA00022989"/>
    </source>
</evidence>
<dbReference type="AlphaFoldDB" id="A0A343TIS2"/>
<sequence length="385" mass="42564">MPAENGRLLVPVKNTATVRKTVANAVARITTAERDPELHFVYLATWRDDDPGSTDRYAEATALLDRIEVWCRYDFEETGYDETISSADVVHTTVLGRGEYLFGADDYAELLFEYAEERGIETVLMDPEYSLVGRSTLHQPLDFELEARGLTVEEAPVDRPSRRQRFAQELSAGRFLFVFGVSYLFYLVLGGFSGLFDVITGAVSAAIVAGVLSTITVDRDPSFPETPLRILRLAVYVPYLFIEIVKSNLVIASVILRPSMPIKPRLTRVRVYVGPGVQLTTLANSITLTPGTLTVRARDQNLYVHSLVPSARDGLFAGSLERWVRFIFYGREAARIASPEERGDTEILQGPEADAVADGGVSDGDSNDHNSSDRGTADDREVSDE</sequence>
<evidence type="ECO:0000256" key="2">
    <source>
        <dbReference type="ARBA" id="ARBA00022475"/>
    </source>
</evidence>
<feature type="transmembrane region" description="Helical" evidence="7">
    <location>
        <begin position="172"/>
        <end position="192"/>
    </location>
</feature>
<feature type="compositionally biased region" description="Low complexity" evidence="6">
    <location>
        <begin position="353"/>
        <end position="364"/>
    </location>
</feature>
<feature type="transmembrane region" description="Helical" evidence="7">
    <location>
        <begin position="198"/>
        <end position="218"/>
    </location>
</feature>
<organism evidence="8 9">
    <name type="scientific">Halalkaliarchaeum desulfuricum</name>
    <dbReference type="NCBI Taxonomy" id="2055893"/>
    <lineage>
        <taxon>Archaea</taxon>
        <taxon>Methanobacteriati</taxon>
        <taxon>Methanobacteriota</taxon>
        <taxon>Stenosarchaea group</taxon>
        <taxon>Halobacteria</taxon>
        <taxon>Halobacteriales</taxon>
        <taxon>Haloferacaceae</taxon>
        <taxon>Halalkaliarchaeum</taxon>
    </lineage>
</organism>
<dbReference type="RefSeq" id="WP_119816848.1">
    <property type="nucleotide sequence ID" value="NZ_CP025066.1"/>
</dbReference>
<keyword evidence="3 7" id="KW-0812">Transmembrane</keyword>
<dbReference type="GO" id="GO:0005886">
    <property type="term" value="C:plasma membrane"/>
    <property type="evidence" value="ECO:0007669"/>
    <property type="project" value="UniProtKB-SubCell"/>
</dbReference>
<name>A0A343TIS2_9EURY</name>
<feature type="region of interest" description="Disordered" evidence="6">
    <location>
        <begin position="339"/>
        <end position="385"/>
    </location>
</feature>
<evidence type="ECO:0000256" key="1">
    <source>
        <dbReference type="ARBA" id="ARBA00004651"/>
    </source>
</evidence>
<dbReference type="GeneID" id="37877712"/>
<evidence type="ECO:0000256" key="5">
    <source>
        <dbReference type="ARBA" id="ARBA00023136"/>
    </source>
</evidence>
<gene>
    <name evidence="8" type="primary">mnhE</name>
    <name evidence="8" type="ORF">AArcSl_1363</name>
</gene>
<dbReference type="PANTHER" id="PTHR34584">
    <property type="entry name" value="NA(+)/H(+) ANTIPORTER SUBUNIT E1"/>
    <property type="match status" value="1"/>
</dbReference>